<evidence type="ECO:0000256" key="9">
    <source>
        <dbReference type="ARBA" id="ARBA00022737"/>
    </source>
</evidence>
<dbReference type="FunFam" id="3.30.200.20:FF:000217">
    <property type="entry name" value="probable LRR receptor-like serine/threonine-protein kinase At1g53430"/>
    <property type="match status" value="1"/>
</dbReference>
<dbReference type="GO" id="GO:0004713">
    <property type="term" value="F:protein tyrosine kinase activity"/>
    <property type="evidence" value="ECO:0007669"/>
    <property type="project" value="InterPro"/>
</dbReference>
<dbReference type="FunFam" id="2.60.120.430:FF:000004">
    <property type="entry name" value="Putative leucine-rich repeat receptor-like serine/threonine-protein kinase"/>
    <property type="match status" value="1"/>
</dbReference>
<dbReference type="Gene3D" id="2.60.120.430">
    <property type="entry name" value="Galactose-binding lectin"/>
    <property type="match status" value="1"/>
</dbReference>
<dbReference type="FunFam" id="3.80.10.10:FF:000433">
    <property type="entry name" value="Putative LRR receptor-like serine/threonine-protein kinase isoform A"/>
    <property type="match status" value="1"/>
</dbReference>
<evidence type="ECO:0000256" key="7">
    <source>
        <dbReference type="ARBA" id="ARBA00022692"/>
    </source>
</evidence>
<dbReference type="InterPro" id="IPR032675">
    <property type="entry name" value="LRR_dom_sf"/>
</dbReference>
<keyword evidence="11 22" id="KW-0418">Kinase</keyword>
<evidence type="ECO:0000256" key="12">
    <source>
        <dbReference type="ARBA" id="ARBA00022840"/>
    </source>
</evidence>
<keyword evidence="8" id="KW-0732">Signal</keyword>
<keyword evidence="16" id="KW-0325">Glycoprotein</keyword>
<organism evidence="22 23">
    <name type="scientific">Senna tora</name>
    <dbReference type="NCBI Taxonomy" id="362788"/>
    <lineage>
        <taxon>Eukaryota</taxon>
        <taxon>Viridiplantae</taxon>
        <taxon>Streptophyta</taxon>
        <taxon>Embryophyta</taxon>
        <taxon>Tracheophyta</taxon>
        <taxon>Spermatophyta</taxon>
        <taxon>Magnoliopsida</taxon>
        <taxon>eudicotyledons</taxon>
        <taxon>Gunneridae</taxon>
        <taxon>Pentapetalae</taxon>
        <taxon>rosids</taxon>
        <taxon>fabids</taxon>
        <taxon>Fabales</taxon>
        <taxon>Fabaceae</taxon>
        <taxon>Caesalpinioideae</taxon>
        <taxon>Cassia clade</taxon>
        <taxon>Senna</taxon>
    </lineage>
</organism>
<dbReference type="InterPro" id="IPR001611">
    <property type="entry name" value="Leu-rich_rpt"/>
</dbReference>
<dbReference type="OrthoDB" id="1938112at2759"/>
<dbReference type="AlphaFoldDB" id="A0A834X2Y4"/>
<dbReference type="EC" id="2.7.11.1" evidence="2"/>
<evidence type="ECO:0000256" key="11">
    <source>
        <dbReference type="ARBA" id="ARBA00022777"/>
    </source>
</evidence>
<dbReference type="PANTHER" id="PTHR48006:SF81">
    <property type="entry name" value="PROTEIN KINASE DOMAIN-CONTAINING PROTEIN"/>
    <property type="match status" value="1"/>
</dbReference>
<sequence length="835" mass="92953">MRDIAKTLGKKDWDFNYNPCDDVGEEGNWRTLKPVKGQENAVTCNCSIPNHTFCHVVSIILKKQNLPGKLPPELVRLPYLYEIDLTRNYLNGTIPPNWASLKLLNMYFLHFSSFEVLEFNQFSGDLPPQLGNLINIERLFLTSNNFTGELPSTFAKLTALKDIRLGDNQFSGKIPNFIQHWTRLEKLVIQGSGFSGPIPSQISHLENLRNLWISDLNGSDSTFPQINNSKSLKTLVLKSCNINGSIPDFWREMTNLTILYLTGNLLYGTVPHLSDIDYISVLSLIMFQFPMTILSALSSVNGLLIIPFYPSIEGSCFLGSIVLEQGNHFGRFQFIELKDLSYNNFTSGSPGQEKCQQGKVGSVACMRSTPCPKTMYSFHINCGGSQVKIGDIIYDEDSDRAGQARFGKSSSNWVFSSTGHFLDGLSKNNYICESKSKLSMPNAELYMNARLSSISLTYYGFCLGNGPYKVKLHFAEIMFTDDETFSSLGRRVFDVYIQGKRMLKDFNIANEAGIGKECIQNFTVNVTSNSLEIRFYWAGKGTTAIPDKSVYGPLVSAISVESDFEPPKEARSISGKVVAVIVALGVIVVILTLGILWWKGSLRKESSLARELKDLDVQTGLFTLRQIKAATNNFDISNKIGEGGFGPVYKGFLSDGSIIAVKQLSSKSKQGNREFINEIGMISALNHPCLVKLYGCCVEGDQLLLAHVLKENDYLMELVDRRLGSDFDREDVMVMIDVALLCTNPSSSLRPSMSSVLSMLEGKTVVPEFILDKSEEAGKTKLEAMRQYFREIEERHISETDSNTKSLLGPSTSSSTSAADLYPISPDSSYLEKRN</sequence>
<dbReference type="GO" id="GO:0016020">
    <property type="term" value="C:membrane"/>
    <property type="evidence" value="ECO:0007669"/>
    <property type="project" value="UniProtKB-SubCell"/>
</dbReference>
<dbReference type="Pfam" id="PF00069">
    <property type="entry name" value="Pkinase"/>
    <property type="match status" value="1"/>
</dbReference>
<dbReference type="Proteomes" id="UP000634136">
    <property type="component" value="Unassembled WGS sequence"/>
</dbReference>
<evidence type="ECO:0000256" key="6">
    <source>
        <dbReference type="ARBA" id="ARBA00022679"/>
    </source>
</evidence>
<keyword evidence="5" id="KW-0433">Leucine-rich repeat</keyword>
<feature type="region of interest" description="Disordered" evidence="19">
    <location>
        <begin position="799"/>
        <end position="835"/>
    </location>
</feature>
<keyword evidence="14 20" id="KW-0472">Membrane</keyword>
<keyword evidence="12" id="KW-0067">ATP-binding</keyword>
<evidence type="ECO:0000256" key="8">
    <source>
        <dbReference type="ARBA" id="ARBA00022729"/>
    </source>
</evidence>
<feature type="transmembrane region" description="Helical" evidence="20">
    <location>
        <begin position="577"/>
        <end position="598"/>
    </location>
</feature>
<evidence type="ECO:0000256" key="19">
    <source>
        <dbReference type="SAM" id="MobiDB-lite"/>
    </source>
</evidence>
<dbReference type="Gene3D" id="3.30.200.20">
    <property type="entry name" value="Phosphorylase Kinase, domain 1"/>
    <property type="match status" value="1"/>
</dbReference>
<evidence type="ECO:0000256" key="4">
    <source>
        <dbReference type="ARBA" id="ARBA00022553"/>
    </source>
</evidence>
<dbReference type="GO" id="GO:0004674">
    <property type="term" value="F:protein serine/threonine kinase activity"/>
    <property type="evidence" value="ECO:0007669"/>
    <property type="project" value="UniProtKB-KW"/>
</dbReference>
<keyword evidence="6" id="KW-0808">Transferase</keyword>
<keyword evidence="4" id="KW-0597">Phosphoprotein</keyword>
<proteinExistence type="predicted"/>
<evidence type="ECO:0000256" key="16">
    <source>
        <dbReference type="ARBA" id="ARBA00023180"/>
    </source>
</evidence>
<dbReference type="SMART" id="SM00219">
    <property type="entry name" value="TyrKc"/>
    <property type="match status" value="1"/>
</dbReference>
<dbReference type="SUPFAM" id="SSF52058">
    <property type="entry name" value="L domain-like"/>
    <property type="match status" value="1"/>
</dbReference>
<dbReference type="GO" id="GO:0005524">
    <property type="term" value="F:ATP binding"/>
    <property type="evidence" value="ECO:0007669"/>
    <property type="project" value="UniProtKB-KW"/>
</dbReference>
<feature type="compositionally biased region" description="Polar residues" evidence="19">
    <location>
        <begin position="800"/>
        <end position="810"/>
    </location>
</feature>
<keyword evidence="13 20" id="KW-1133">Transmembrane helix</keyword>
<dbReference type="Pfam" id="PF11721">
    <property type="entry name" value="Malectin"/>
    <property type="match status" value="1"/>
</dbReference>
<evidence type="ECO:0000256" key="10">
    <source>
        <dbReference type="ARBA" id="ARBA00022741"/>
    </source>
</evidence>
<dbReference type="InterPro" id="IPR011009">
    <property type="entry name" value="Kinase-like_dom_sf"/>
</dbReference>
<dbReference type="InterPro" id="IPR020635">
    <property type="entry name" value="Tyr_kinase_cat_dom"/>
</dbReference>
<dbReference type="InterPro" id="IPR000719">
    <property type="entry name" value="Prot_kinase_dom"/>
</dbReference>
<evidence type="ECO:0000256" key="3">
    <source>
        <dbReference type="ARBA" id="ARBA00022527"/>
    </source>
</evidence>
<comment type="catalytic activity">
    <reaction evidence="17">
        <text>L-threonyl-[protein] + ATP = O-phospho-L-threonyl-[protein] + ADP + H(+)</text>
        <dbReference type="Rhea" id="RHEA:46608"/>
        <dbReference type="Rhea" id="RHEA-COMP:11060"/>
        <dbReference type="Rhea" id="RHEA-COMP:11605"/>
        <dbReference type="ChEBI" id="CHEBI:15378"/>
        <dbReference type="ChEBI" id="CHEBI:30013"/>
        <dbReference type="ChEBI" id="CHEBI:30616"/>
        <dbReference type="ChEBI" id="CHEBI:61977"/>
        <dbReference type="ChEBI" id="CHEBI:456216"/>
        <dbReference type="EC" id="2.7.11.1"/>
    </reaction>
</comment>
<keyword evidence="23" id="KW-1185">Reference proteome</keyword>
<evidence type="ECO:0000256" key="20">
    <source>
        <dbReference type="SAM" id="Phobius"/>
    </source>
</evidence>
<evidence type="ECO:0000256" key="15">
    <source>
        <dbReference type="ARBA" id="ARBA00023170"/>
    </source>
</evidence>
<comment type="subcellular location">
    <subcellularLocation>
        <location evidence="1">Membrane</location>
        <topology evidence="1">Single-pass type I membrane protein</topology>
    </subcellularLocation>
</comment>
<evidence type="ECO:0000256" key="18">
    <source>
        <dbReference type="ARBA" id="ARBA00048679"/>
    </source>
</evidence>
<evidence type="ECO:0000256" key="17">
    <source>
        <dbReference type="ARBA" id="ARBA00047899"/>
    </source>
</evidence>
<evidence type="ECO:0000256" key="5">
    <source>
        <dbReference type="ARBA" id="ARBA00022614"/>
    </source>
</evidence>
<dbReference type="InterPro" id="IPR021720">
    <property type="entry name" value="Malectin_dom"/>
</dbReference>
<keyword evidence="7 20" id="KW-0812">Transmembrane</keyword>
<evidence type="ECO:0000259" key="21">
    <source>
        <dbReference type="PROSITE" id="PS50011"/>
    </source>
</evidence>
<evidence type="ECO:0000256" key="13">
    <source>
        <dbReference type="ARBA" id="ARBA00022989"/>
    </source>
</evidence>
<dbReference type="InterPro" id="IPR051824">
    <property type="entry name" value="LRR_Rcpt-Like_S/T_Kinase"/>
</dbReference>
<comment type="caution">
    <text evidence="22">The sequence shown here is derived from an EMBL/GenBank/DDBJ whole genome shotgun (WGS) entry which is preliminary data.</text>
</comment>
<evidence type="ECO:0000256" key="2">
    <source>
        <dbReference type="ARBA" id="ARBA00012513"/>
    </source>
</evidence>
<name>A0A834X2Y4_9FABA</name>
<comment type="catalytic activity">
    <reaction evidence="18">
        <text>L-seryl-[protein] + ATP = O-phospho-L-seryl-[protein] + ADP + H(+)</text>
        <dbReference type="Rhea" id="RHEA:17989"/>
        <dbReference type="Rhea" id="RHEA-COMP:9863"/>
        <dbReference type="Rhea" id="RHEA-COMP:11604"/>
        <dbReference type="ChEBI" id="CHEBI:15378"/>
        <dbReference type="ChEBI" id="CHEBI:29999"/>
        <dbReference type="ChEBI" id="CHEBI:30616"/>
        <dbReference type="ChEBI" id="CHEBI:83421"/>
        <dbReference type="ChEBI" id="CHEBI:456216"/>
        <dbReference type="EC" id="2.7.11.1"/>
    </reaction>
</comment>
<evidence type="ECO:0000313" key="22">
    <source>
        <dbReference type="EMBL" id="KAF7836622.1"/>
    </source>
</evidence>
<evidence type="ECO:0000256" key="1">
    <source>
        <dbReference type="ARBA" id="ARBA00004479"/>
    </source>
</evidence>
<evidence type="ECO:0000313" key="23">
    <source>
        <dbReference type="Proteomes" id="UP000634136"/>
    </source>
</evidence>
<dbReference type="SUPFAM" id="SSF56112">
    <property type="entry name" value="Protein kinase-like (PK-like)"/>
    <property type="match status" value="1"/>
</dbReference>
<keyword evidence="10" id="KW-0547">Nucleotide-binding</keyword>
<protein>
    <recommendedName>
        <fullName evidence="2">non-specific serine/threonine protein kinase</fullName>
        <ecNumber evidence="2">2.7.11.1</ecNumber>
    </recommendedName>
</protein>
<dbReference type="PROSITE" id="PS50011">
    <property type="entry name" value="PROTEIN_KINASE_DOM"/>
    <property type="match status" value="1"/>
</dbReference>
<dbReference type="Gene3D" id="3.80.10.10">
    <property type="entry name" value="Ribonuclease Inhibitor"/>
    <property type="match status" value="3"/>
</dbReference>
<evidence type="ECO:0000256" key="14">
    <source>
        <dbReference type="ARBA" id="ARBA00023136"/>
    </source>
</evidence>
<accession>A0A834X2Y4</accession>
<dbReference type="PANTHER" id="PTHR48006">
    <property type="entry name" value="LEUCINE-RICH REPEAT-CONTAINING PROTEIN DDB_G0281931-RELATED"/>
    <property type="match status" value="1"/>
</dbReference>
<gene>
    <name evidence="22" type="ORF">G2W53_011481</name>
</gene>
<keyword evidence="9" id="KW-0677">Repeat</keyword>
<dbReference type="Pfam" id="PF00560">
    <property type="entry name" value="LRR_1"/>
    <property type="match status" value="2"/>
</dbReference>
<feature type="domain" description="Protein kinase" evidence="21">
    <location>
        <begin position="634"/>
        <end position="835"/>
    </location>
</feature>
<dbReference type="EMBL" id="JAAIUW010000004">
    <property type="protein sequence ID" value="KAF7836622.1"/>
    <property type="molecule type" value="Genomic_DNA"/>
</dbReference>
<keyword evidence="3" id="KW-0723">Serine/threonine-protein kinase</keyword>
<keyword evidence="15 22" id="KW-0675">Receptor</keyword>
<reference evidence="22" key="1">
    <citation type="submission" date="2020-09" db="EMBL/GenBank/DDBJ databases">
        <title>Genome-Enabled Discovery of Anthraquinone Biosynthesis in Senna tora.</title>
        <authorList>
            <person name="Kang S.-H."/>
            <person name="Pandey R.P."/>
            <person name="Lee C.-M."/>
            <person name="Sim J.-S."/>
            <person name="Jeong J.-T."/>
            <person name="Choi B.-S."/>
            <person name="Jung M."/>
            <person name="Ginzburg D."/>
            <person name="Zhao K."/>
            <person name="Won S.Y."/>
            <person name="Oh T.-J."/>
            <person name="Yu Y."/>
            <person name="Kim N.-H."/>
            <person name="Lee O.R."/>
            <person name="Lee T.-H."/>
            <person name="Bashyal P."/>
            <person name="Kim T.-S."/>
            <person name="Lee W.-H."/>
            <person name="Kawkins C."/>
            <person name="Kim C.-K."/>
            <person name="Kim J.S."/>
            <person name="Ahn B.O."/>
            <person name="Rhee S.Y."/>
            <person name="Sohng J.K."/>
        </authorList>
    </citation>
    <scope>NUCLEOTIDE SEQUENCE</scope>
    <source>
        <tissue evidence="22">Leaf</tissue>
    </source>
</reference>